<keyword evidence="2" id="KW-0472">Membrane</keyword>
<dbReference type="RefSeq" id="WP_106087743.1">
    <property type="nucleotide sequence ID" value="NZ_PVNL01000015.1"/>
</dbReference>
<feature type="region of interest" description="Disordered" evidence="1">
    <location>
        <begin position="61"/>
        <end position="145"/>
    </location>
</feature>
<dbReference type="EMBL" id="PVNL01000015">
    <property type="protein sequence ID" value="PRQ09605.1"/>
    <property type="molecule type" value="Genomic_DNA"/>
</dbReference>
<name>A0A2S9YWX4_9BACT</name>
<evidence type="ECO:0000256" key="2">
    <source>
        <dbReference type="SAM" id="Phobius"/>
    </source>
</evidence>
<accession>A0A2S9YWX4</accession>
<protein>
    <submittedName>
        <fullName evidence="3">Uncharacterized protein</fullName>
    </submittedName>
</protein>
<feature type="compositionally biased region" description="Low complexity" evidence="1">
    <location>
        <begin position="214"/>
        <end position="223"/>
    </location>
</feature>
<feature type="compositionally biased region" description="Acidic residues" evidence="1">
    <location>
        <begin position="63"/>
        <end position="75"/>
    </location>
</feature>
<dbReference type="AlphaFoldDB" id="A0A2S9YWX4"/>
<keyword evidence="2" id="KW-0812">Transmembrane</keyword>
<organism evidence="3 4">
    <name type="scientific">Enhygromyxa salina</name>
    <dbReference type="NCBI Taxonomy" id="215803"/>
    <lineage>
        <taxon>Bacteria</taxon>
        <taxon>Pseudomonadati</taxon>
        <taxon>Myxococcota</taxon>
        <taxon>Polyangia</taxon>
        <taxon>Nannocystales</taxon>
        <taxon>Nannocystaceae</taxon>
        <taxon>Enhygromyxa</taxon>
    </lineage>
</organism>
<evidence type="ECO:0000256" key="1">
    <source>
        <dbReference type="SAM" id="MobiDB-lite"/>
    </source>
</evidence>
<gene>
    <name evidence="3" type="ORF">ENSA7_06640</name>
</gene>
<sequence length="252" mass="25955">MEVGSPEWIEASLARLDELEQERATHEAAIETVNEPFVLRQHNEAIEQLSSEIKALYAQLEAVAEDDDDDEDAATDAESSPTPTQGDDELSAPHISAMIGDDGGGAAFSTPASAPPPSAPADNPFSSPAVSAPAPGSYDDDLKPQGGGSKWVFLLVVLLGAGGVGGYFVWQNMQAQKAKAPAGPSEPGEVIKAAEIPDDTEEPNAVKGGDATISPNANPSSNSGSGGNDSGKKKKEEKKTKPIVLKGGDGPL</sequence>
<evidence type="ECO:0000313" key="4">
    <source>
        <dbReference type="Proteomes" id="UP000238823"/>
    </source>
</evidence>
<feature type="compositionally biased region" description="Low complexity" evidence="1">
    <location>
        <begin position="120"/>
        <end position="135"/>
    </location>
</feature>
<proteinExistence type="predicted"/>
<comment type="caution">
    <text evidence="3">The sequence shown here is derived from an EMBL/GenBank/DDBJ whole genome shotgun (WGS) entry which is preliminary data.</text>
</comment>
<dbReference type="OrthoDB" id="5518906at2"/>
<feature type="region of interest" description="Disordered" evidence="1">
    <location>
        <begin position="175"/>
        <end position="252"/>
    </location>
</feature>
<dbReference type="Proteomes" id="UP000238823">
    <property type="component" value="Unassembled WGS sequence"/>
</dbReference>
<keyword evidence="2" id="KW-1133">Transmembrane helix</keyword>
<reference evidence="3 4" key="1">
    <citation type="submission" date="2018-03" db="EMBL/GenBank/DDBJ databases">
        <title>Draft Genome Sequences of the Obligatory Marine Myxobacteria Enhygromyxa salina SWB007.</title>
        <authorList>
            <person name="Poehlein A."/>
            <person name="Moghaddam J.A."/>
            <person name="Harms H."/>
            <person name="Alanjari M."/>
            <person name="Koenig G.M."/>
            <person name="Daniel R."/>
            <person name="Schaeberle T.F."/>
        </authorList>
    </citation>
    <scope>NUCLEOTIDE SEQUENCE [LARGE SCALE GENOMIC DNA]</scope>
    <source>
        <strain evidence="3 4">SWB007</strain>
    </source>
</reference>
<evidence type="ECO:0000313" key="3">
    <source>
        <dbReference type="EMBL" id="PRQ09605.1"/>
    </source>
</evidence>
<feature type="transmembrane region" description="Helical" evidence="2">
    <location>
        <begin position="151"/>
        <end position="170"/>
    </location>
</feature>